<feature type="domain" description="Mur ligase C-terminal" evidence="16">
    <location>
        <begin position="310"/>
        <end position="440"/>
    </location>
</feature>
<evidence type="ECO:0000259" key="15">
    <source>
        <dbReference type="Pfam" id="PF01225"/>
    </source>
</evidence>
<dbReference type="Gene3D" id="3.40.50.720">
    <property type="entry name" value="NAD(P)-binding Rossmann-like Domain"/>
    <property type="match status" value="1"/>
</dbReference>
<dbReference type="GO" id="GO:0051301">
    <property type="term" value="P:cell division"/>
    <property type="evidence" value="ECO:0007669"/>
    <property type="project" value="UniProtKB-KW"/>
</dbReference>
<dbReference type="PANTHER" id="PTHR43445">
    <property type="entry name" value="UDP-N-ACETYLMURAMATE--L-ALANINE LIGASE-RELATED"/>
    <property type="match status" value="1"/>
</dbReference>
<dbReference type="InterPro" id="IPR000713">
    <property type="entry name" value="Mur_ligase_N"/>
</dbReference>
<proteinExistence type="inferred from homology"/>
<keyword evidence="5 14" id="KW-0436">Ligase</keyword>
<evidence type="ECO:0000256" key="10">
    <source>
        <dbReference type="ARBA" id="ARBA00022984"/>
    </source>
</evidence>
<dbReference type="Pfam" id="PF08245">
    <property type="entry name" value="Mur_ligase_M"/>
    <property type="match status" value="1"/>
</dbReference>
<evidence type="ECO:0000256" key="3">
    <source>
        <dbReference type="ARBA" id="ARBA00012211"/>
    </source>
</evidence>
<evidence type="ECO:0000256" key="9">
    <source>
        <dbReference type="ARBA" id="ARBA00022960"/>
    </source>
</evidence>
<evidence type="ECO:0000256" key="5">
    <source>
        <dbReference type="ARBA" id="ARBA00022598"/>
    </source>
</evidence>
<name>A0A0S7WJ22_UNCT6</name>
<evidence type="ECO:0000256" key="2">
    <source>
        <dbReference type="ARBA" id="ARBA00004752"/>
    </source>
</evidence>
<keyword evidence="7 14" id="KW-0547">Nucleotide-binding</keyword>
<dbReference type="SUPFAM" id="SSF53244">
    <property type="entry name" value="MurD-like peptide ligases, peptide-binding domain"/>
    <property type="match status" value="1"/>
</dbReference>
<reference evidence="18 19" key="1">
    <citation type="journal article" date="2015" name="Microbiome">
        <title>Genomic resolution of linkages in carbon, nitrogen, and sulfur cycling among widespread estuary sediment bacteria.</title>
        <authorList>
            <person name="Baker B.J."/>
            <person name="Lazar C.S."/>
            <person name="Teske A.P."/>
            <person name="Dick G.J."/>
        </authorList>
    </citation>
    <scope>NUCLEOTIDE SEQUENCE [LARGE SCALE GENOMIC DNA]</scope>
    <source>
        <strain evidence="18">DG_26</strain>
    </source>
</reference>
<keyword evidence="4 14" id="KW-0963">Cytoplasm</keyword>
<evidence type="ECO:0000256" key="11">
    <source>
        <dbReference type="ARBA" id="ARBA00023306"/>
    </source>
</evidence>
<accession>A0A0S7WJ22</accession>
<sequence length="462" mass="51394">MFRHIKQIHFVGIGGAGMSGMAELLLNLGYQVTGSDLSQSAITDRLSLLGASICFSHRAENVEGADVVVYSSAVRQENPELQEAWRRKIPVVRRAEFLAELMRMKEGIAVAGTHGKTTTTSMVGRILHEAEFDPTLIVGGIVKSLGTSARLGNSHFLVCEADEFDRSFLRLTPTIAVVTNIDLEHLDCYKNLRAIKRAFLQFLNKVPFYGACILCLDDRGVESILPKVERKVITYGLREDAHIRAEALHFDKSCVEFTLVHRRERHRIALDVPGIHNVRNALAAISVGIELEIDIDRISKALQDFKGVHRRFEIKGDRDGIMVVDDYAHHPAEIEATLSAAKSGFARRTVTVFQPHLYSRTRDFHKEFASTLSMSDVLVITDVYPAREEPIEGVSGELISKAVERLGHNSVHYIRDKKELALFLSKITKKGDMLITMGAGDVWQVGEEFLNLGADNAGHNEG</sequence>
<comment type="similarity">
    <text evidence="14">Belongs to the MurCDEF family.</text>
</comment>
<gene>
    <name evidence="14 18" type="primary">murC</name>
    <name evidence="18" type="ORF">AMJ40_03625</name>
</gene>
<feature type="domain" description="Mur ligase central" evidence="17">
    <location>
        <begin position="110"/>
        <end position="287"/>
    </location>
</feature>
<dbReference type="NCBIfam" id="TIGR01082">
    <property type="entry name" value="murC"/>
    <property type="match status" value="1"/>
</dbReference>
<evidence type="ECO:0000259" key="17">
    <source>
        <dbReference type="Pfam" id="PF08245"/>
    </source>
</evidence>
<evidence type="ECO:0000256" key="7">
    <source>
        <dbReference type="ARBA" id="ARBA00022741"/>
    </source>
</evidence>
<dbReference type="Proteomes" id="UP000051124">
    <property type="component" value="Unassembled WGS sequence"/>
</dbReference>
<dbReference type="InterPro" id="IPR036565">
    <property type="entry name" value="Mur-like_cat_sf"/>
</dbReference>
<evidence type="ECO:0000259" key="16">
    <source>
        <dbReference type="Pfam" id="PF02875"/>
    </source>
</evidence>
<comment type="subcellular location">
    <subcellularLocation>
        <location evidence="1 14">Cytoplasm</location>
    </subcellularLocation>
</comment>
<keyword evidence="9 14" id="KW-0133">Cell shape</keyword>
<evidence type="ECO:0000256" key="8">
    <source>
        <dbReference type="ARBA" id="ARBA00022840"/>
    </source>
</evidence>
<evidence type="ECO:0000313" key="18">
    <source>
        <dbReference type="EMBL" id="KPJ50168.1"/>
    </source>
</evidence>
<dbReference type="Pfam" id="PF02875">
    <property type="entry name" value="Mur_ligase_C"/>
    <property type="match status" value="1"/>
</dbReference>
<evidence type="ECO:0000256" key="6">
    <source>
        <dbReference type="ARBA" id="ARBA00022618"/>
    </source>
</evidence>
<evidence type="ECO:0000313" key="19">
    <source>
        <dbReference type="Proteomes" id="UP000051124"/>
    </source>
</evidence>
<feature type="binding site" evidence="14">
    <location>
        <begin position="112"/>
        <end position="118"/>
    </location>
    <ligand>
        <name>ATP</name>
        <dbReference type="ChEBI" id="CHEBI:30616"/>
    </ligand>
</feature>
<comment type="function">
    <text evidence="14">Cell wall formation.</text>
</comment>
<dbReference type="GO" id="GO:0071555">
    <property type="term" value="P:cell wall organization"/>
    <property type="evidence" value="ECO:0007669"/>
    <property type="project" value="UniProtKB-KW"/>
</dbReference>
<organism evidence="18 19">
    <name type="scientific">candidate division TA06 bacterium DG_26</name>
    <dbReference type="NCBI Taxonomy" id="1703771"/>
    <lineage>
        <taxon>Bacteria</taxon>
        <taxon>Bacteria division TA06</taxon>
    </lineage>
</organism>
<keyword evidence="10 14" id="KW-0573">Peptidoglycan synthesis</keyword>
<feature type="domain" description="Mur ligase N-terminal catalytic" evidence="15">
    <location>
        <begin position="8"/>
        <end position="105"/>
    </location>
</feature>
<keyword evidence="6 14" id="KW-0132">Cell division</keyword>
<dbReference type="PANTHER" id="PTHR43445:SF3">
    <property type="entry name" value="UDP-N-ACETYLMURAMATE--L-ALANINE LIGASE"/>
    <property type="match status" value="1"/>
</dbReference>
<evidence type="ECO:0000256" key="1">
    <source>
        <dbReference type="ARBA" id="ARBA00004496"/>
    </source>
</evidence>
<dbReference type="InterPro" id="IPR050061">
    <property type="entry name" value="MurCDEF_pg_biosynth"/>
</dbReference>
<evidence type="ECO:0000256" key="12">
    <source>
        <dbReference type="ARBA" id="ARBA00023316"/>
    </source>
</evidence>
<dbReference type="UniPathway" id="UPA00219"/>
<dbReference type="InterPro" id="IPR013221">
    <property type="entry name" value="Mur_ligase_cen"/>
</dbReference>
<comment type="catalytic activity">
    <reaction evidence="13 14">
        <text>UDP-N-acetyl-alpha-D-muramate + L-alanine + ATP = UDP-N-acetyl-alpha-D-muramoyl-L-alanine + ADP + phosphate + H(+)</text>
        <dbReference type="Rhea" id="RHEA:23372"/>
        <dbReference type="ChEBI" id="CHEBI:15378"/>
        <dbReference type="ChEBI" id="CHEBI:30616"/>
        <dbReference type="ChEBI" id="CHEBI:43474"/>
        <dbReference type="ChEBI" id="CHEBI:57972"/>
        <dbReference type="ChEBI" id="CHEBI:70757"/>
        <dbReference type="ChEBI" id="CHEBI:83898"/>
        <dbReference type="ChEBI" id="CHEBI:456216"/>
        <dbReference type="EC" id="6.3.2.8"/>
    </reaction>
</comment>
<dbReference type="GO" id="GO:0005524">
    <property type="term" value="F:ATP binding"/>
    <property type="evidence" value="ECO:0007669"/>
    <property type="project" value="UniProtKB-UniRule"/>
</dbReference>
<dbReference type="HAMAP" id="MF_00046">
    <property type="entry name" value="MurC"/>
    <property type="match status" value="1"/>
</dbReference>
<keyword evidence="12 14" id="KW-0961">Cell wall biogenesis/degradation</keyword>
<dbReference type="AlphaFoldDB" id="A0A0S7WJ22"/>
<dbReference type="GO" id="GO:0008763">
    <property type="term" value="F:UDP-N-acetylmuramate-L-alanine ligase activity"/>
    <property type="evidence" value="ECO:0007669"/>
    <property type="project" value="UniProtKB-UniRule"/>
</dbReference>
<dbReference type="GO" id="GO:0005737">
    <property type="term" value="C:cytoplasm"/>
    <property type="evidence" value="ECO:0007669"/>
    <property type="project" value="UniProtKB-SubCell"/>
</dbReference>
<dbReference type="SUPFAM" id="SSF53623">
    <property type="entry name" value="MurD-like peptide ligases, catalytic domain"/>
    <property type="match status" value="1"/>
</dbReference>
<dbReference type="GO" id="GO:0008360">
    <property type="term" value="P:regulation of cell shape"/>
    <property type="evidence" value="ECO:0007669"/>
    <property type="project" value="UniProtKB-KW"/>
</dbReference>
<dbReference type="EC" id="6.3.2.8" evidence="3 14"/>
<dbReference type="InterPro" id="IPR036615">
    <property type="entry name" value="Mur_ligase_C_dom_sf"/>
</dbReference>
<dbReference type="GO" id="GO:0009252">
    <property type="term" value="P:peptidoglycan biosynthetic process"/>
    <property type="evidence" value="ECO:0007669"/>
    <property type="project" value="UniProtKB-UniRule"/>
</dbReference>
<dbReference type="Pfam" id="PF01225">
    <property type="entry name" value="Mur_ligase"/>
    <property type="match status" value="1"/>
</dbReference>
<comment type="pathway">
    <text evidence="2 14">Cell wall biogenesis; peptidoglycan biosynthesis.</text>
</comment>
<dbReference type="InterPro" id="IPR005758">
    <property type="entry name" value="UDP-N-AcMur_Ala_ligase_MurC"/>
</dbReference>
<evidence type="ECO:0000256" key="13">
    <source>
        <dbReference type="ARBA" id="ARBA00047833"/>
    </source>
</evidence>
<protein>
    <recommendedName>
        <fullName evidence="3 14">UDP-N-acetylmuramate--L-alanine ligase</fullName>
        <ecNumber evidence="3 14">6.3.2.8</ecNumber>
    </recommendedName>
    <alternativeName>
        <fullName evidence="14">UDP-N-acetylmuramoyl-L-alanine synthetase</fullName>
    </alternativeName>
</protein>
<dbReference type="InterPro" id="IPR004101">
    <property type="entry name" value="Mur_ligase_C"/>
</dbReference>
<dbReference type="Gene3D" id="3.90.190.20">
    <property type="entry name" value="Mur ligase, C-terminal domain"/>
    <property type="match status" value="1"/>
</dbReference>
<comment type="caution">
    <text evidence="18">The sequence shown here is derived from an EMBL/GenBank/DDBJ whole genome shotgun (WGS) entry which is preliminary data.</text>
</comment>
<evidence type="ECO:0000256" key="14">
    <source>
        <dbReference type="HAMAP-Rule" id="MF_00046"/>
    </source>
</evidence>
<dbReference type="SUPFAM" id="SSF51984">
    <property type="entry name" value="MurCD N-terminal domain"/>
    <property type="match status" value="1"/>
</dbReference>
<dbReference type="EMBL" id="LIZT01000029">
    <property type="protein sequence ID" value="KPJ50168.1"/>
    <property type="molecule type" value="Genomic_DNA"/>
</dbReference>
<dbReference type="Gene3D" id="3.40.1190.10">
    <property type="entry name" value="Mur-like, catalytic domain"/>
    <property type="match status" value="1"/>
</dbReference>
<evidence type="ECO:0000256" key="4">
    <source>
        <dbReference type="ARBA" id="ARBA00022490"/>
    </source>
</evidence>
<dbReference type="PATRIC" id="fig|1703771.3.peg.1045"/>
<keyword evidence="11 14" id="KW-0131">Cell cycle</keyword>
<keyword evidence="8 14" id="KW-0067">ATP-binding</keyword>